<dbReference type="EMBL" id="JAEEGB010000035">
    <property type="protein sequence ID" value="MBI6874918.1"/>
    <property type="molecule type" value="Genomic_DNA"/>
</dbReference>
<protein>
    <submittedName>
        <fullName evidence="1">Serine/threonine protein kinase</fullName>
    </submittedName>
</protein>
<proteinExistence type="predicted"/>
<keyword evidence="2" id="KW-1185">Reference proteome</keyword>
<evidence type="ECO:0000313" key="2">
    <source>
        <dbReference type="Proteomes" id="UP000622687"/>
    </source>
</evidence>
<organism evidence="1 2">
    <name type="scientific">Clostridium aciditolerans</name>
    <dbReference type="NCBI Taxonomy" id="339861"/>
    <lineage>
        <taxon>Bacteria</taxon>
        <taxon>Bacillati</taxon>
        <taxon>Bacillota</taxon>
        <taxon>Clostridia</taxon>
        <taxon>Eubacteriales</taxon>
        <taxon>Clostridiaceae</taxon>
        <taxon>Clostridium</taxon>
    </lineage>
</organism>
<dbReference type="GO" id="GO:0004674">
    <property type="term" value="F:protein serine/threonine kinase activity"/>
    <property type="evidence" value="ECO:0007669"/>
    <property type="project" value="UniProtKB-KW"/>
</dbReference>
<dbReference type="SUPFAM" id="SSF56112">
    <property type="entry name" value="Protein kinase-like (PK-like)"/>
    <property type="match status" value="1"/>
</dbReference>
<name>A0A934M6S5_9CLOT</name>
<keyword evidence="1" id="KW-0723">Serine/threonine-protein kinase</keyword>
<comment type="caution">
    <text evidence="1">The sequence shown here is derived from an EMBL/GenBank/DDBJ whole genome shotgun (WGS) entry which is preliminary data.</text>
</comment>
<evidence type="ECO:0000313" key="1">
    <source>
        <dbReference type="EMBL" id="MBI6874918.1"/>
    </source>
</evidence>
<dbReference type="AlphaFoldDB" id="A0A934M6S5"/>
<dbReference type="InterPro" id="IPR011009">
    <property type="entry name" value="Kinase-like_dom_sf"/>
</dbReference>
<dbReference type="RefSeq" id="WP_211144290.1">
    <property type="nucleotide sequence ID" value="NZ_JAEEGB010000035.1"/>
</dbReference>
<dbReference type="Proteomes" id="UP000622687">
    <property type="component" value="Unassembled WGS sequence"/>
</dbReference>
<keyword evidence="1" id="KW-0808">Transferase</keyword>
<accession>A0A934M6S5</accession>
<sequence>MNKEIYKNYVKNFNINLLDCKFLGKGHNGVVYLLPNGKVIKICFDPKSCRKEYLILKKINKNKHFPRVYCMLGNYMIRDYVDGITLTNYIKLNGLNREVSIKILNLFEEFNKLRFLKEDVRCKDIMVQPDGSLMVIDPKKFYSKKRDFPRHLSKGLDKLGVLDSFLSVVKEEKPDLYKLWDKKINNYLVERQLEYARK</sequence>
<keyword evidence="1" id="KW-0418">Kinase</keyword>
<gene>
    <name evidence="1" type="ORF">I6U51_19805</name>
</gene>
<reference evidence="1" key="1">
    <citation type="submission" date="2020-12" db="EMBL/GenBank/DDBJ databases">
        <title>Clostridium thailandense sp. nov., a novel acetogenic bacterium isolated from peat land soil in Thailand.</title>
        <authorList>
            <person name="Chaikitkaew S."/>
            <person name="Birkeland N.K."/>
        </authorList>
    </citation>
    <scope>NUCLEOTIDE SEQUENCE</scope>
    <source>
        <strain evidence="1">DSM 17425</strain>
    </source>
</reference>